<gene>
    <name evidence="1" type="ORF">I4F81_011927</name>
</gene>
<evidence type="ECO:0000313" key="2">
    <source>
        <dbReference type="Proteomes" id="UP000798662"/>
    </source>
</evidence>
<dbReference type="EMBL" id="CM020620">
    <property type="protein sequence ID" value="KAK1869451.1"/>
    <property type="molecule type" value="Genomic_DNA"/>
</dbReference>
<proteinExistence type="predicted"/>
<keyword evidence="2" id="KW-1185">Reference proteome</keyword>
<comment type="caution">
    <text evidence="1">The sequence shown here is derived from an EMBL/GenBank/DDBJ whole genome shotgun (WGS) entry which is preliminary data.</text>
</comment>
<protein>
    <submittedName>
        <fullName evidence="1">Uncharacterized protein</fullName>
    </submittedName>
</protein>
<accession>A0ACC3CI49</accession>
<dbReference type="Proteomes" id="UP000798662">
    <property type="component" value="Chromosome 3"/>
</dbReference>
<reference evidence="1" key="1">
    <citation type="submission" date="2019-11" db="EMBL/GenBank/DDBJ databases">
        <title>Nori genome reveals adaptations in red seaweeds to the harsh intertidal environment.</title>
        <authorList>
            <person name="Wang D."/>
            <person name="Mao Y."/>
        </authorList>
    </citation>
    <scope>NUCLEOTIDE SEQUENCE</scope>
    <source>
        <tissue evidence="1">Gametophyte</tissue>
    </source>
</reference>
<organism evidence="1 2">
    <name type="scientific">Pyropia yezoensis</name>
    <name type="common">Susabi-nori</name>
    <name type="synonym">Porphyra yezoensis</name>
    <dbReference type="NCBI Taxonomy" id="2788"/>
    <lineage>
        <taxon>Eukaryota</taxon>
        <taxon>Rhodophyta</taxon>
        <taxon>Bangiophyceae</taxon>
        <taxon>Bangiales</taxon>
        <taxon>Bangiaceae</taxon>
        <taxon>Pyropia</taxon>
    </lineage>
</organism>
<sequence length="772" mass="77292">MTDPPDVAPALRLPIPTGRGLRRNASEGTLFAVSALCSLRNMARHATVRPAPPPPLPVALAQDKATPRQAGGAPTSDGDECPPSSPATPAAGDDSRAPAPRPVGAALSSSALSSSLAVATSPTPSVSPVSPASRRPSGGVAGASPPSPSSRLPSEPPRDVLATPSQSDVAPAAGPSPSSSGAPKRRPPAVGRLGALDPVPSPGAAAFGVGRPSPRASPAGPARVPNDRPREGSACSSSGRSSTCAAAPLVPDWSAGPPGSSGGPDARGEGLAHCHPTAGTRHPALAGYGGGGYAGAQLPYLAVASWAPAPGGWTLSAPSVSAAAIASAGGVLRAGGGGAAGMGMVAAPAAGGGRSHTTNGSGIGSRCGGSSSGSGAAPALPPSTTPAIATTVGGSVLVVYGPAERRAAIRRFQEKKKRALCPRIRYSVRKKLADVRPRKHGRFYKPADAAAAAAPTPRIPPVAAGGDGMPHQAGWSALLKLATSPEGVVDLTPETYDATVTDPSKDVLVAYTASWCGHCKALKPVFAELAKTYADEPDVVIAVVDADTHSAIGTKEGVKGFPTIKFWPRGADVAAASYDSGRDLDSFVSFLNTKVGTDVLPNGKVLPSAGIVDSLKDSVSSFLTSAASERDALKAAVEERLTTLDARSRAYAAYYLKVMDRYKTQGAAWLTKEQGRLAGLLESASPGSLTDSQMRSMRRRLNVIDYFVRTLGKDVSAAADDAADAAADAASPVADAAADAAASAGEMAAAAGKAVGEAAVDTLKALNPEKEL</sequence>
<name>A0ACC3CI49_PYRYE</name>
<evidence type="ECO:0000313" key="1">
    <source>
        <dbReference type="EMBL" id="KAK1869451.1"/>
    </source>
</evidence>